<sequence length="78" mass="9163">MNSFIKWMDEQPKLVKALLCIPFVAIIWVIYRIVLSLNAKDWLGVILGVLLVFVGIPFLWLIDLICILVQEKVLWFKY</sequence>
<keyword evidence="1" id="KW-0472">Membrane</keyword>
<proteinExistence type="predicted"/>
<gene>
    <name evidence="2" type="ORF">IAD04_03645</name>
</gene>
<dbReference type="AlphaFoldDB" id="A0A9D1G8X3"/>
<dbReference type="EMBL" id="DVKI01000115">
    <property type="protein sequence ID" value="HIT17460.1"/>
    <property type="molecule type" value="Genomic_DNA"/>
</dbReference>
<feature type="transmembrane region" description="Helical" evidence="1">
    <location>
        <begin position="14"/>
        <end position="34"/>
    </location>
</feature>
<keyword evidence="1" id="KW-0812">Transmembrane</keyword>
<organism evidence="2 3">
    <name type="scientific">Candidatus Caccosoma faecigallinarum</name>
    <dbReference type="NCBI Taxonomy" id="2840720"/>
    <lineage>
        <taxon>Bacteria</taxon>
        <taxon>Bacillati</taxon>
        <taxon>Bacillota</taxon>
        <taxon>Bacillota incertae sedis</taxon>
        <taxon>Candidatus Caccosoma</taxon>
    </lineage>
</organism>
<protein>
    <submittedName>
        <fullName evidence="2">Uncharacterized protein</fullName>
    </submittedName>
</protein>
<accession>A0A9D1G8X3</accession>
<reference evidence="2" key="2">
    <citation type="journal article" date="2021" name="PeerJ">
        <title>Extensive microbial diversity within the chicken gut microbiome revealed by metagenomics and culture.</title>
        <authorList>
            <person name="Gilroy R."/>
            <person name="Ravi A."/>
            <person name="Getino M."/>
            <person name="Pursley I."/>
            <person name="Horton D.L."/>
            <person name="Alikhan N.F."/>
            <person name="Baker D."/>
            <person name="Gharbi K."/>
            <person name="Hall N."/>
            <person name="Watson M."/>
            <person name="Adriaenssens E.M."/>
            <person name="Foster-Nyarko E."/>
            <person name="Jarju S."/>
            <person name="Secka A."/>
            <person name="Antonio M."/>
            <person name="Oren A."/>
            <person name="Chaudhuri R.R."/>
            <person name="La Ragione R."/>
            <person name="Hildebrand F."/>
            <person name="Pallen M.J."/>
        </authorList>
    </citation>
    <scope>NUCLEOTIDE SEQUENCE</scope>
    <source>
        <strain evidence="2">14508</strain>
    </source>
</reference>
<evidence type="ECO:0000313" key="3">
    <source>
        <dbReference type="Proteomes" id="UP000886893"/>
    </source>
</evidence>
<feature type="transmembrane region" description="Helical" evidence="1">
    <location>
        <begin position="46"/>
        <end position="69"/>
    </location>
</feature>
<evidence type="ECO:0000313" key="2">
    <source>
        <dbReference type="EMBL" id="HIT17460.1"/>
    </source>
</evidence>
<dbReference type="Proteomes" id="UP000886893">
    <property type="component" value="Unassembled WGS sequence"/>
</dbReference>
<reference evidence="2" key="1">
    <citation type="submission" date="2020-10" db="EMBL/GenBank/DDBJ databases">
        <authorList>
            <person name="Gilroy R."/>
        </authorList>
    </citation>
    <scope>NUCLEOTIDE SEQUENCE</scope>
    <source>
        <strain evidence="2">14508</strain>
    </source>
</reference>
<evidence type="ECO:0000256" key="1">
    <source>
        <dbReference type="SAM" id="Phobius"/>
    </source>
</evidence>
<comment type="caution">
    <text evidence="2">The sequence shown here is derived from an EMBL/GenBank/DDBJ whole genome shotgun (WGS) entry which is preliminary data.</text>
</comment>
<keyword evidence="1" id="KW-1133">Transmembrane helix</keyword>
<name>A0A9D1G8X3_9FIRM</name>